<reference evidence="9 10" key="1">
    <citation type="submission" date="2016-06" db="EMBL/GenBank/DDBJ databases">
        <title>Genome sequence of halotolerant plant growth promoting strain of Halomonas elongata HEK1 isolated from salterns of Rann of Kutch, Gujarat, India.</title>
        <authorList>
            <person name="Gaba S."/>
            <person name="Singh R.N."/>
            <person name="Abrol S."/>
            <person name="Kaushik R."/>
            <person name="Saxena A.K."/>
        </authorList>
    </citation>
    <scope>NUCLEOTIDE SEQUENCE [LARGE SCALE GENOMIC DNA]</scope>
    <source>
        <strain evidence="9 10">HEK1</strain>
    </source>
</reference>
<dbReference type="GO" id="GO:0022857">
    <property type="term" value="F:transmembrane transporter activity"/>
    <property type="evidence" value="ECO:0007669"/>
    <property type="project" value="UniProtKB-UniRule"/>
</dbReference>
<evidence type="ECO:0000256" key="2">
    <source>
        <dbReference type="ARBA" id="ARBA00022475"/>
    </source>
</evidence>
<dbReference type="EMBL" id="MAJD01000001">
    <property type="protein sequence ID" value="OBX37872.1"/>
    <property type="molecule type" value="Genomic_DNA"/>
</dbReference>
<dbReference type="PIRSF" id="PIRSF006066">
    <property type="entry name" value="HI0050"/>
    <property type="match status" value="1"/>
</dbReference>
<dbReference type="Pfam" id="PF06808">
    <property type="entry name" value="DctM"/>
    <property type="match status" value="1"/>
</dbReference>
<comment type="subcellular location">
    <subcellularLocation>
        <location evidence="1 7">Cell inner membrane</location>
        <topology evidence="1 7">Multi-pass membrane protein</topology>
    </subcellularLocation>
</comment>
<feature type="transmembrane region" description="Helical" evidence="7">
    <location>
        <begin position="133"/>
        <end position="156"/>
    </location>
</feature>
<evidence type="ECO:0000256" key="5">
    <source>
        <dbReference type="ARBA" id="ARBA00022989"/>
    </source>
</evidence>
<proteinExistence type="inferred from homology"/>
<accession>A0A1B8P6L2</accession>
<keyword evidence="5 7" id="KW-1133">Transmembrane helix</keyword>
<evidence type="ECO:0000313" key="9">
    <source>
        <dbReference type="EMBL" id="OBX37872.1"/>
    </source>
</evidence>
<comment type="subunit">
    <text evidence="7">The complex comprises the extracytoplasmic solute receptor protein and the two transmembrane proteins.</text>
</comment>
<evidence type="ECO:0000256" key="7">
    <source>
        <dbReference type="RuleBase" id="RU369079"/>
    </source>
</evidence>
<gene>
    <name evidence="9" type="primary">siaT_10</name>
    <name evidence="9" type="ORF">A8U91_02251</name>
</gene>
<feature type="transmembrane region" description="Helical" evidence="7">
    <location>
        <begin position="212"/>
        <end position="233"/>
    </location>
</feature>
<comment type="function">
    <text evidence="7">Part of the tripartite ATP-independent periplasmic (TRAP) transport system.</text>
</comment>
<evidence type="ECO:0000256" key="4">
    <source>
        <dbReference type="ARBA" id="ARBA00022692"/>
    </source>
</evidence>
<evidence type="ECO:0000259" key="8">
    <source>
        <dbReference type="Pfam" id="PF06808"/>
    </source>
</evidence>
<name>A0A1B8P6L2_HALEL</name>
<keyword evidence="6 7" id="KW-0472">Membrane</keyword>
<evidence type="ECO:0000256" key="1">
    <source>
        <dbReference type="ARBA" id="ARBA00004429"/>
    </source>
</evidence>
<keyword evidence="3 7" id="KW-0997">Cell inner membrane</keyword>
<keyword evidence="7" id="KW-0813">Transport</keyword>
<dbReference type="RefSeq" id="WP_065241049.1">
    <property type="nucleotide sequence ID" value="NZ_JARWBO010000004.1"/>
</dbReference>
<dbReference type="Proteomes" id="UP000092504">
    <property type="component" value="Unassembled WGS sequence"/>
</dbReference>
<dbReference type="GO" id="GO:0005886">
    <property type="term" value="C:plasma membrane"/>
    <property type="evidence" value="ECO:0007669"/>
    <property type="project" value="UniProtKB-SubCell"/>
</dbReference>
<dbReference type="PANTHER" id="PTHR33362:SF3">
    <property type="entry name" value="SIALIC ACID TRAP TRANSPORTER PERMEASE PROTEIN SIAT"/>
    <property type="match status" value="1"/>
</dbReference>
<sequence>MTLTLLVLFAAGLILGIPIAVCLGVSSVITILLHDLPFAVVAQRSVNALDSTPLLAVPLFIFAASLLSATGVTSHLFELTRLFVGRLRGGVAQVNVLVSLIFSGMSGAALADIGALGGIQIKMMEAQGYMRRFAAGTTIAAATIGPIFPPSIPLIIFASAAEVSAVRALLAGVVPALIVTAALMVQIAIMARRSNLPRDTHRPSASEIGRKFTISLPALLAPVLMIAGLLSGVFGPTEVAGVIVAYSVVIGILFYRSLTVQRFFTAARESVEASANILFIVATAALFAWVLTIGGVPAMAGQWLLGISTDPLVLLLILNVLLLVAGMFLESIAAILIIAPIVAPTLMMAGVPAEQLGVIFVLNLMIGLLTPPIGMSLYMVSIITRMEFGEVVRGVLPFYLPLFVALVVVTLFPGLSTWLPNLIMQ</sequence>
<feature type="transmembrane region" description="Helical" evidence="7">
    <location>
        <begin position="168"/>
        <end position="191"/>
    </location>
</feature>
<evidence type="ECO:0000313" key="10">
    <source>
        <dbReference type="Proteomes" id="UP000092504"/>
    </source>
</evidence>
<comment type="caution">
    <text evidence="9">The sequence shown here is derived from an EMBL/GenBank/DDBJ whole genome shotgun (WGS) entry which is preliminary data.</text>
</comment>
<feature type="domain" description="TRAP C4-dicarboxylate transport system permease DctM subunit" evidence="8">
    <location>
        <begin position="6"/>
        <end position="415"/>
    </location>
</feature>
<feature type="transmembrane region" description="Helical" evidence="7">
    <location>
        <begin position="239"/>
        <end position="256"/>
    </location>
</feature>
<feature type="transmembrane region" description="Helical" evidence="7">
    <location>
        <begin position="355"/>
        <end position="378"/>
    </location>
</feature>
<organism evidence="9 10">
    <name type="scientific">Halomonas elongata</name>
    <dbReference type="NCBI Taxonomy" id="2746"/>
    <lineage>
        <taxon>Bacteria</taxon>
        <taxon>Pseudomonadati</taxon>
        <taxon>Pseudomonadota</taxon>
        <taxon>Gammaproteobacteria</taxon>
        <taxon>Oceanospirillales</taxon>
        <taxon>Halomonadaceae</taxon>
        <taxon>Halomonas</taxon>
    </lineage>
</organism>
<keyword evidence="4 7" id="KW-0812">Transmembrane</keyword>
<protein>
    <recommendedName>
        <fullName evidence="7">TRAP transporter large permease protein</fullName>
    </recommendedName>
</protein>
<keyword evidence="2" id="KW-1003">Cell membrane</keyword>
<dbReference type="NCBIfam" id="TIGR00786">
    <property type="entry name" value="dctM"/>
    <property type="match status" value="1"/>
</dbReference>
<comment type="similarity">
    <text evidence="7">Belongs to the TRAP transporter large permease family.</text>
</comment>
<evidence type="ECO:0000256" key="3">
    <source>
        <dbReference type="ARBA" id="ARBA00022519"/>
    </source>
</evidence>
<feature type="transmembrane region" description="Helical" evidence="7">
    <location>
        <begin position="6"/>
        <end position="33"/>
    </location>
</feature>
<dbReference type="AlphaFoldDB" id="A0A1B8P6L2"/>
<feature type="transmembrane region" description="Helical" evidence="7">
    <location>
        <begin position="312"/>
        <end position="343"/>
    </location>
</feature>
<feature type="transmembrane region" description="Helical" evidence="7">
    <location>
        <begin position="277"/>
        <end position="300"/>
    </location>
</feature>
<evidence type="ECO:0000256" key="6">
    <source>
        <dbReference type="ARBA" id="ARBA00023136"/>
    </source>
</evidence>
<dbReference type="PATRIC" id="fig|2746.7.peg.2307"/>
<feature type="transmembrane region" description="Helical" evidence="7">
    <location>
        <begin position="398"/>
        <end position="419"/>
    </location>
</feature>
<feature type="transmembrane region" description="Helical" evidence="7">
    <location>
        <begin position="97"/>
        <end position="121"/>
    </location>
</feature>
<dbReference type="InterPro" id="IPR010656">
    <property type="entry name" value="DctM"/>
</dbReference>
<feature type="transmembrane region" description="Helical" evidence="7">
    <location>
        <begin position="54"/>
        <end position="77"/>
    </location>
</feature>
<dbReference type="InterPro" id="IPR004681">
    <property type="entry name" value="TRAP_DctM"/>
</dbReference>
<dbReference type="PANTHER" id="PTHR33362">
    <property type="entry name" value="SIALIC ACID TRAP TRANSPORTER PERMEASE PROTEIN SIAT-RELATED"/>
    <property type="match status" value="1"/>
</dbReference>